<comment type="caution">
    <text evidence="5">The sequence shown here is derived from an EMBL/GenBank/DDBJ whole genome shotgun (WGS) entry which is preliminary data.</text>
</comment>
<feature type="binding site" evidence="3">
    <location>
        <begin position="396"/>
        <end position="403"/>
    </location>
    <ligand>
        <name>ATP</name>
        <dbReference type="ChEBI" id="CHEBI:30616"/>
    </ligand>
</feature>
<dbReference type="PANTHER" id="PTHR22683">
    <property type="entry name" value="SPORULATION PROTEIN RELATED"/>
    <property type="match status" value="1"/>
</dbReference>
<dbReference type="InterPro" id="IPR027417">
    <property type="entry name" value="P-loop_NTPase"/>
</dbReference>
<dbReference type="RefSeq" id="WP_343925548.1">
    <property type="nucleotide sequence ID" value="NZ_BAAAKW010000033.1"/>
</dbReference>
<protein>
    <recommendedName>
        <fullName evidence="4">FtsK domain-containing protein</fullName>
    </recommendedName>
</protein>
<evidence type="ECO:0000256" key="2">
    <source>
        <dbReference type="ARBA" id="ARBA00022840"/>
    </source>
</evidence>
<evidence type="ECO:0000313" key="6">
    <source>
        <dbReference type="Proteomes" id="UP001500943"/>
    </source>
</evidence>
<accession>A0ABP4GCJ3</accession>
<reference evidence="6" key="1">
    <citation type="journal article" date="2019" name="Int. J. Syst. Evol. Microbiol.">
        <title>The Global Catalogue of Microorganisms (GCM) 10K type strain sequencing project: providing services to taxonomists for standard genome sequencing and annotation.</title>
        <authorList>
            <consortium name="The Broad Institute Genomics Platform"/>
            <consortium name="The Broad Institute Genome Sequencing Center for Infectious Disease"/>
            <person name="Wu L."/>
            <person name="Ma J."/>
        </authorList>
    </citation>
    <scope>NUCLEOTIDE SEQUENCE [LARGE SCALE GENOMIC DNA]</scope>
    <source>
        <strain evidence="6">JCM 12762</strain>
    </source>
</reference>
<name>A0ABP4GCJ3_9MICO</name>
<dbReference type="InterPro" id="IPR003593">
    <property type="entry name" value="AAA+_ATPase"/>
</dbReference>
<keyword evidence="2 3" id="KW-0067">ATP-binding</keyword>
<dbReference type="SUPFAM" id="SSF52540">
    <property type="entry name" value="P-loop containing nucleoside triphosphate hydrolases"/>
    <property type="match status" value="2"/>
</dbReference>
<evidence type="ECO:0000256" key="1">
    <source>
        <dbReference type="ARBA" id="ARBA00022741"/>
    </source>
</evidence>
<dbReference type="SMART" id="SM00382">
    <property type="entry name" value="AAA"/>
    <property type="match status" value="2"/>
</dbReference>
<keyword evidence="6" id="KW-1185">Reference proteome</keyword>
<dbReference type="Proteomes" id="UP001500943">
    <property type="component" value="Unassembled WGS sequence"/>
</dbReference>
<dbReference type="CDD" id="cd01127">
    <property type="entry name" value="TrwB_TraG_TraD_VirD4"/>
    <property type="match status" value="1"/>
</dbReference>
<dbReference type="PANTHER" id="PTHR22683:SF1">
    <property type="entry name" value="TYPE VII SECRETION SYSTEM PROTEIN ESSC"/>
    <property type="match status" value="1"/>
</dbReference>
<dbReference type="Gene3D" id="3.40.50.300">
    <property type="entry name" value="P-loop containing nucleotide triphosphate hydrolases"/>
    <property type="match status" value="2"/>
</dbReference>
<organism evidence="5 6">
    <name type="scientific">Rhodoglobus aureus</name>
    <dbReference type="NCBI Taxonomy" id="191497"/>
    <lineage>
        <taxon>Bacteria</taxon>
        <taxon>Bacillati</taxon>
        <taxon>Actinomycetota</taxon>
        <taxon>Actinomycetes</taxon>
        <taxon>Micrococcales</taxon>
        <taxon>Microbacteriaceae</taxon>
        <taxon>Rhodoglobus</taxon>
    </lineage>
</organism>
<feature type="domain" description="FtsK" evidence="4">
    <location>
        <begin position="378"/>
        <end position="560"/>
    </location>
</feature>
<evidence type="ECO:0000259" key="4">
    <source>
        <dbReference type="PROSITE" id="PS50901"/>
    </source>
</evidence>
<dbReference type="InterPro" id="IPR003959">
    <property type="entry name" value="ATPase_AAA_core"/>
</dbReference>
<evidence type="ECO:0000256" key="3">
    <source>
        <dbReference type="PROSITE-ProRule" id="PRU00289"/>
    </source>
</evidence>
<dbReference type="Pfam" id="PF00004">
    <property type="entry name" value="AAA"/>
    <property type="match status" value="1"/>
</dbReference>
<dbReference type="Pfam" id="PF01580">
    <property type="entry name" value="FtsK_SpoIIIE"/>
    <property type="match status" value="1"/>
</dbReference>
<keyword evidence="1 3" id="KW-0547">Nucleotide-binding</keyword>
<dbReference type="InterPro" id="IPR050206">
    <property type="entry name" value="FtsK/SpoIIIE/SftA"/>
</dbReference>
<evidence type="ECO:0000313" key="5">
    <source>
        <dbReference type="EMBL" id="GAA1220775.1"/>
    </source>
</evidence>
<dbReference type="InterPro" id="IPR002543">
    <property type="entry name" value="FtsK_dom"/>
</dbReference>
<dbReference type="PROSITE" id="PS50901">
    <property type="entry name" value="FTSK"/>
    <property type="match status" value="1"/>
</dbReference>
<dbReference type="EMBL" id="BAAAKW010000033">
    <property type="protein sequence ID" value="GAA1220775.1"/>
    <property type="molecule type" value="Genomic_DNA"/>
</dbReference>
<sequence length="1029" mass="109357">MTESRTNDLRIMLPMAPQPAAPFRFPVVAATVPVVASLAIWLITGSVFALIFAVLGPLAATGSYIDSRVSARKKLRAETARFSHDVSTTQSAIEAHHRRESGDLAERTPPAIVVVRDAHTDSSRWMREPRDVLPVHLGYGSVRSNLVIDRVGSHDRVDSTVDGHYQRLTDQAATLQGAPIAVNARLGIAIFGNELIALSLARALAIQLARTLAPTTSWVRLRGVFSAEQWGSHLPHRVLRSDGGADAANTGHVHASVHWGQLGDDTPSVSISVVTNEQQAPSGHRIVIRASGYAVAVVGHPDKHQRREFDPSFLGREQALVWALAAHQIASRDGLATIDGAVPDSLEFHELLAELGPVAEPVAERAHSLESRPAVGANGRTMVDLVTHGPHAIVGGTTGSGKSELLISWVLAMAAESSPDDVTFLLVDFKGGSAFAHLSQLPHTVGIITDLDETAASRAFASLRAELQHRERDLARASARDISELDAVPRLVIVVDEFAAMMADYPQLHALFSDIAARGRSLGVHLILCTQRPSGVVRDALLANADLRISLRVNNGADSSAVIGSDRAAELPSRAKGRAWVAHGSSSAELVQFALATPSDVLAVAERWPASYSPRRPWCEPLSEHVPLATVAELSIAQSQRDAAQEQSALNQQHTSNVWGTPSTPDGVTVFFGLTDLPDEQRQGLAEWSPSGDGNVLILGAPGSGKSVAIATIAAAASAKTSAASKAIHPTGAVTQPLAGTEAGLRVVAGGLEPAGFWDTLAELHSQLDDAGSRERSSHRTLLLVDDLDAIVSRFDDDYRAAVLDRLVRLLREGPAHNIWVVASAQRITPALQSLAQLMPCTLRLRFGSRQEFVLSGGVSADFSAALPPGGGLWKGARVQIALSDAYPPLPRPAAVEILSHSESLAIASSRPAATAAAFTAAGWQVRALEGAPGSERELLIADAARPIAIIASIDEWQSRWGALALLRTHATILLDGCNVSDFRQLARTRELPPPLVSGLGHYWRVTEDGADRVRVPPANAAHPQDATA</sequence>
<gene>
    <name evidence="5" type="ORF">GCM10009655_20440</name>
</gene>
<proteinExistence type="predicted"/>